<protein>
    <submittedName>
        <fullName evidence="2">Nuclear transport factor 2 family protein</fullName>
    </submittedName>
</protein>
<name>A0ABN3VVD3_9ACTN</name>
<dbReference type="EMBL" id="BAAAVI010000013">
    <property type="protein sequence ID" value="GAA2864220.1"/>
    <property type="molecule type" value="Genomic_DNA"/>
</dbReference>
<gene>
    <name evidence="2" type="ORF">GCM10010517_23400</name>
</gene>
<accession>A0ABN3VVD3</accession>
<sequence length="158" mass="18448">MREQHNAEIIRAFYEAFARRDADAMERCYHPDVTFRDPVFQDLEGRDKVMAMWRMLMGRSADLHVSARDITARSHDGTAHWTARYTFGKTGRKVVNEIDSLFRFEDGLIVRHRDQFDLGRWSRMAVGASGFLLGWTPMFKSRIRGTARQSLQEFMAAR</sequence>
<dbReference type="Proteomes" id="UP001500831">
    <property type="component" value="Unassembled WGS sequence"/>
</dbReference>
<evidence type="ECO:0000313" key="2">
    <source>
        <dbReference type="EMBL" id="GAA2864220.1"/>
    </source>
</evidence>
<reference evidence="2 3" key="1">
    <citation type="journal article" date="2019" name="Int. J. Syst. Evol. Microbiol.">
        <title>The Global Catalogue of Microorganisms (GCM) 10K type strain sequencing project: providing services to taxonomists for standard genome sequencing and annotation.</title>
        <authorList>
            <consortium name="The Broad Institute Genomics Platform"/>
            <consortium name="The Broad Institute Genome Sequencing Center for Infectious Disease"/>
            <person name="Wu L."/>
            <person name="Ma J."/>
        </authorList>
    </citation>
    <scope>NUCLEOTIDE SEQUENCE [LARGE SCALE GENOMIC DNA]</scope>
    <source>
        <strain evidence="2 3">JCM 6242</strain>
    </source>
</reference>
<comment type="caution">
    <text evidence="2">The sequence shown here is derived from an EMBL/GenBank/DDBJ whole genome shotgun (WGS) entry which is preliminary data.</text>
</comment>
<dbReference type="SUPFAM" id="SSF54427">
    <property type="entry name" value="NTF2-like"/>
    <property type="match status" value="1"/>
</dbReference>
<evidence type="ECO:0000313" key="3">
    <source>
        <dbReference type="Proteomes" id="UP001500831"/>
    </source>
</evidence>
<proteinExistence type="predicted"/>
<keyword evidence="3" id="KW-1185">Reference proteome</keyword>
<dbReference type="Gene3D" id="3.10.450.50">
    <property type="match status" value="1"/>
</dbReference>
<dbReference type="InterPro" id="IPR032710">
    <property type="entry name" value="NTF2-like_dom_sf"/>
</dbReference>
<feature type="domain" description="SnoaL-like" evidence="1">
    <location>
        <begin position="10"/>
        <end position="112"/>
    </location>
</feature>
<organism evidence="2 3">
    <name type="scientific">Streptosporangium fragile</name>
    <dbReference type="NCBI Taxonomy" id="46186"/>
    <lineage>
        <taxon>Bacteria</taxon>
        <taxon>Bacillati</taxon>
        <taxon>Actinomycetota</taxon>
        <taxon>Actinomycetes</taxon>
        <taxon>Streptosporangiales</taxon>
        <taxon>Streptosporangiaceae</taxon>
        <taxon>Streptosporangium</taxon>
    </lineage>
</organism>
<dbReference type="Pfam" id="PF12680">
    <property type="entry name" value="SnoaL_2"/>
    <property type="match status" value="1"/>
</dbReference>
<dbReference type="InterPro" id="IPR037401">
    <property type="entry name" value="SnoaL-like"/>
</dbReference>
<evidence type="ECO:0000259" key="1">
    <source>
        <dbReference type="Pfam" id="PF12680"/>
    </source>
</evidence>
<dbReference type="RefSeq" id="WP_344970448.1">
    <property type="nucleotide sequence ID" value="NZ_BAAAVI010000013.1"/>
</dbReference>